<comment type="caution">
    <text evidence="1">The sequence shown here is derived from an EMBL/GenBank/DDBJ whole genome shotgun (WGS) entry which is preliminary data.</text>
</comment>
<gene>
    <name evidence="1" type="ORF">MB824_04945</name>
</gene>
<protein>
    <submittedName>
        <fullName evidence="1">Uncharacterized protein</fullName>
    </submittedName>
</protein>
<name>A0ABS9NMN9_9NEIS</name>
<reference evidence="1 2" key="1">
    <citation type="submission" date="2022-02" db="EMBL/GenBank/DDBJ databases">
        <title>Genome sequence data of Kingella unionensis sp. nov. strain CICC 24913 (CCUG 75125).</title>
        <authorList>
            <person name="Xiao M."/>
        </authorList>
    </citation>
    <scope>NUCLEOTIDE SEQUENCE [LARGE SCALE GENOMIC DNA]</scope>
    <source>
        <strain evidence="1 2">CICC 24913</strain>
    </source>
</reference>
<sequence length="211" mass="22945">MRIPRLALGLTLAFVLGACSGLYDVYRGSEPVQAALFAGDKLYLLTAKGDYEFSGIGTANLERFVRSPFSAKTTLSEWSLAAGRKTADESSYSVYIVPQDVSEKERQELLKTHSFELVEAAALKADVKKSIAAARPQWPQQKVYARHFVSEGHAVRISGREALAAKYALNPPARIGLVLSADRATPAPEATPAVKPGRTGCVMQPQYGWRC</sequence>
<proteinExistence type="predicted"/>
<dbReference type="Proteomes" id="UP001298424">
    <property type="component" value="Unassembled WGS sequence"/>
</dbReference>
<organism evidence="1 2">
    <name type="scientific">Kingella pumchi</name>
    <dbReference type="NCBI Taxonomy" id="2779506"/>
    <lineage>
        <taxon>Bacteria</taxon>
        <taxon>Pseudomonadati</taxon>
        <taxon>Pseudomonadota</taxon>
        <taxon>Betaproteobacteria</taxon>
        <taxon>Neisseriales</taxon>
        <taxon>Neisseriaceae</taxon>
        <taxon>Kingella</taxon>
    </lineage>
</organism>
<dbReference type="PROSITE" id="PS51257">
    <property type="entry name" value="PROKAR_LIPOPROTEIN"/>
    <property type="match status" value="1"/>
</dbReference>
<evidence type="ECO:0000313" key="1">
    <source>
        <dbReference type="EMBL" id="MCG6503842.1"/>
    </source>
</evidence>
<keyword evidence="2" id="KW-1185">Reference proteome</keyword>
<dbReference type="RefSeq" id="WP_238746455.1">
    <property type="nucleotide sequence ID" value="NZ_JAKOOW010000021.1"/>
</dbReference>
<evidence type="ECO:0000313" key="2">
    <source>
        <dbReference type="Proteomes" id="UP001298424"/>
    </source>
</evidence>
<accession>A0ABS9NMN9</accession>
<dbReference type="EMBL" id="JAKOOW010000021">
    <property type="protein sequence ID" value="MCG6503842.1"/>
    <property type="molecule type" value="Genomic_DNA"/>
</dbReference>